<comment type="caution">
    <text evidence="2">The sequence shown here is derived from an EMBL/GenBank/DDBJ whole genome shotgun (WGS) entry which is preliminary data.</text>
</comment>
<feature type="domain" description="Glycosyltransferase 2-like" evidence="1">
    <location>
        <begin position="1"/>
        <end position="127"/>
    </location>
</feature>
<accession>A0ABV7JPU9</accession>
<dbReference type="InterPro" id="IPR029044">
    <property type="entry name" value="Nucleotide-diphossugar_trans"/>
</dbReference>
<organism evidence="2 3">
    <name type="scientific">Parapedobacter deserti</name>
    <dbReference type="NCBI Taxonomy" id="1912957"/>
    <lineage>
        <taxon>Bacteria</taxon>
        <taxon>Pseudomonadati</taxon>
        <taxon>Bacteroidota</taxon>
        <taxon>Sphingobacteriia</taxon>
        <taxon>Sphingobacteriales</taxon>
        <taxon>Sphingobacteriaceae</taxon>
        <taxon>Parapedobacter</taxon>
    </lineage>
</organism>
<keyword evidence="3" id="KW-1185">Reference proteome</keyword>
<dbReference type="SUPFAM" id="SSF53448">
    <property type="entry name" value="Nucleotide-diphospho-sugar transferases"/>
    <property type="match status" value="1"/>
</dbReference>
<dbReference type="EC" id="2.4.-.-" evidence="2"/>
<dbReference type="GO" id="GO:0016757">
    <property type="term" value="F:glycosyltransferase activity"/>
    <property type="evidence" value="ECO:0007669"/>
    <property type="project" value="UniProtKB-KW"/>
</dbReference>
<dbReference type="InterPro" id="IPR001173">
    <property type="entry name" value="Glyco_trans_2-like"/>
</dbReference>
<reference evidence="3" key="1">
    <citation type="journal article" date="2019" name="Int. J. Syst. Evol. Microbiol.">
        <title>The Global Catalogue of Microorganisms (GCM) 10K type strain sequencing project: providing services to taxonomists for standard genome sequencing and annotation.</title>
        <authorList>
            <consortium name="The Broad Institute Genomics Platform"/>
            <consortium name="The Broad Institute Genome Sequencing Center for Infectious Disease"/>
            <person name="Wu L."/>
            <person name="Ma J."/>
        </authorList>
    </citation>
    <scope>NUCLEOTIDE SEQUENCE [LARGE SCALE GENOMIC DNA]</scope>
    <source>
        <strain evidence="3">KCTC 52416</strain>
    </source>
</reference>
<evidence type="ECO:0000259" key="1">
    <source>
        <dbReference type="Pfam" id="PF00535"/>
    </source>
</evidence>
<keyword evidence="2" id="KW-0808">Transferase</keyword>
<evidence type="ECO:0000313" key="2">
    <source>
        <dbReference type="EMBL" id="MFC3199217.1"/>
    </source>
</evidence>
<dbReference type="PANTHER" id="PTHR22916">
    <property type="entry name" value="GLYCOSYLTRANSFERASE"/>
    <property type="match status" value="1"/>
</dbReference>
<gene>
    <name evidence="2" type="ORF">ACFOET_16445</name>
</gene>
<sequence>MATYNGSEYLSEQLDSLLKQSYRSWRLLVHDDGSSDDTVRIVQNYQRMDRRVQLLSDGVRGLGAAGNYMHLLKYTNAPLCMFCDQDDVWFDDKVSRLVAAISNEQGPAAAYANAFFYESGRLTRKTIDIHPSSLKNMLFMNSGIQGCSLIVNRQLIELVRPFDGTVAMHDHLLTLASVAFGKLIYLDEVLMLYRQHEKNATADHQTGLSGRVRSFLSRNKQVIDRRHFEANRSFFDYFFLRLSPQARQLFEAYFRYALCPSVFGRLWLVWKHGFQLGNRKGLLSMKTLMRQAID</sequence>
<proteinExistence type="predicted"/>
<dbReference type="Proteomes" id="UP001595526">
    <property type="component" value="Unassembled WGS sequence"/>
</dbReference>
<protein>
    <submittedName>
        <fullName evidence="2">Glycosyltransferase</fullName>
        <ecNumber evidence="2">2.4.-.-</ecNumber>
    </submittedName>
</protein>
<dbReference type="PANTHER" id="PTHR22916:SF3">
    <property type="entry name" value="UDP-GLCNAC:BETAGAL BETA-1,3-N-ACETYLGLUCOSAMINYLTRANSFERASE-LIKE PROTEIN 1"/>
    <property type="match status" value="1"/>
</dbReference>
<keyword evidence="2" id="KW-0328">Glycosyltransferase</keyword>
<dbReference type="Gene3D" id="3.90.550.10">
    <property type="entry name" value="Spore Coat Polysaccharide Biosynthesis Protein SpsA, Chain A"/>
    <property type="match status" value="1"/>
</dbReference>
<dbReference type="Pfam" id="PF00535">
    <property type="entry name" value="Glycos_transf_2"/>
    <property type="match status" value="1"/>
</dbReference>
<evidence type="ECO:0000313" key="3">
    <source>
        <dbReference type="Proteomes" id="UP001595526"/>
    </source>
</evidence>
<name>A0ABV7JPU9_9SPHI</name>
<dbReference type="EMBL" id="JBHRTA010000038">
    <property type="protein sequence ID" value="MFC3199217.1"/>
    <property type="molecule type" value="Genomic_DNA"/>
</dbReference>